<dbReference type="InterPro" id="IPR011276">
    <property type="entry name" value="TonB_haem/Hb_rcpt"/>
</dbReference>
<dbReference type="InterPro" id="IPR000531">
    <property type="entry name" value="Beta-barrel_TonB"/>
</dbReference>
<evidence type="ECO:0000256" key="5">
    <source>
        <dbReference type="ARBA" id="ARBA00022692"/>
    </source>
</evidence>
<dbReference type="NCBIfam" id="TIGR01785">
    <property type="entry name" value="TonB-hemin"/>
    <property type="match status" value="1"/>
</dbReference>
<evidence type="ECO:0000256" key="10">
    <source>
        <dbReference type="ARBA" id="ARBA00023237"/>
    </source>
</evidence>
<evidence type="ECO:0000256" key="7">
    <source>
        <dbReference type="ARBA" id="ARBA00023077"/>
    </source>
</evidence>
<evidence type="ECO:0000259" key="14">
    <source>
        <dbReference type="Pfam" id="PF00593"/>
    </source>
</evidence>
<dbReference type="Proteomes" id="UP000093737">
    <property type="component" value="Unassembled WGS sequence"/>
</dbReference>
<feature type="domain" description="TonB-dependent receptor plug" evidence="15">
    <location>
        <begin position="99"/>
        <end position="205"/>
    </location>
</feature>
<dbReference type="CDD" id="cd01347">
    <property type="entry name" value="ligand_gated_channel"/>
    <property type="match status" value="1"/>
</dbReference>
<feature type="compositionally biased region" description="Basic and acidic residues" evidence="13">
    <location>
        <begin position="66"/>
        <end position="75"/>
    </location>
</feature>
<evidence type="ECO:0000313" key="16">
    <source>
        <dbReference type="EMBL" id="OBQ62124.1"/>
    </source>
</evidence>
<evidence type="ECO:0000313" key="17">
    <source>
        <dbReference type="Proteomes" id="UP000093737"/>
    </source>
</evidence>
<dbReference type="EMBL" id="LYTK01000020">
    <property type="protein sequence ID" value="OBQ62124.1"/>
    <property type="molecule type" value="Genomic_DNA"/>
</dbReference>
<dbReference type="PANTHER" id="PTHR30069">
    <property type="entry name" value="TONB-DEPENDENT OUTER MEMBRANE RECEPTOR"/>
    <property type="match status" value="1"/>
</dbReference>
<evidence type="ECO:0000256" key="4">
    <source>
        <dbReference type="ARBA" id="ARBA00022452"/>
    </source>
</evidence>
<dbReference type="InterPro" id="IPR037066">
    <property type="entry name" value="Plug_dom_sf"/>
</dbReference>
<evidence type="ECO:0000256" key="1">
    <source>
        <dbReference type="ARBA" id="ARBA00004571"/>
    </source>
</evidence>
<gene>
    <name evidence="16" type="ORF">A8145_20880</name>
</gene>
<keyword evidence="8 11" id="KW-0472">Membrane</keyword>
<proteinExistence type="inferred from homology"/>
<keyword evidence="5 11" id="KW-0812">Transmembrane</keyword>
<dbReference type="Pfam" id="PF00593">
    <property type="entry name" value="TonB_dep_Rec_b-barrel"/>
    <property type="match status" value="1"/>
</dbReference>
<dbReference type="PANTHER" id="PTHR30069:SF41">
    <property type="entry name" value="HEME_HEMOPEXIN UTILIZATION PROTEIN C"/>
    <property type="match status" value="1"/>
</dbReference>
<evidence type="ECO:0000256" key="13">
    <source>
        <dbReference type="SAM" id="MobiDB-lite"/>
    </source>
</evidence>
<evidence type="ECO:0000256" key="2">
    <source>
        <dbReference type="ARBA" id="ARBA00009810"/>
    </source>
</evidence>
<feature type="region of interest" description="Disordered" evidence="13">
    <location>
        <begin position="58"/>
        <end position="77"/>
    </location>
</feature>
<reference evidence="16 17" key="1">
    <citation type="submission" date="2016-05" db="EMBL/GenBank/DDBJ databases">
        <authorList>
            <person name="Ramsay J.P."/>
        </authorList>
    </citation>
    <scope>NUCLEOTIDE SEQUENCE [LARGE SCALE GENOMIC DNA]</scope>
    <source>
        <strain evidence="16 17">NZP2042</strain>
    </source>
</reference>
<keyword evidence="7 12" id="KW-0798">TonB box</keyword>
<dbReference type="InterPro" id="IPR010949">
    <property type="entry name" value="TonB_Hb/transfer/lactofer_rcpt"/>
</dbReference>
<dbReference type="GO" id="GO:0015344">
    <property type="term" value="F:siderophore uptake transmembrane transporter activity"/>
    <property type="evidence" value="ECO:0007669"/>
    <property type="project" value="TreeGrafter"/>
</dbReference>
<evidence type="ECO:0000259" key="15">
    <source>
        <dbReference type="Pfam" id="PF07715"/>
    </source>
</evidence>
<sequence>MPASPGPASMKPGIWSWGMGLVNWESRGRSAASGMAALLASVAVIALSAPAAYAQQATQPAGDQTDQSKKADQEKAAPAGATLLDKILVLSRTGETAIESLASASHIDQEQLDRRMATTPNEMLLGVPGVAAQADARRVSTSINIRGLQDFGRVAVIVDGARQDFQRSDHGTQSTFYIDPELVKSVDVIRGPVANTYGSGAIGGVVFFDTKDASDFLKPEETWAGSITGRYESNGKGWTTSATGAYRLNENWDVLGNIVYRDYDDYKDGGGDTVKGTGFDVLSGLLKTTIRPTDNSELKLGWVGSSDGWSEISGGVPTNDADLKSNTFTARYNITDEDKSWLDLHINTSYNKTNLGLTSLVPLSRFDPTTGDSIILPAGSTSTFDVGTTAIDIWNTSRFETRGVAHELTYGGDWVNDDVKTGGTAGGDSFYTPSGKRNVSGAYVQDKLTWEWLEVIAGLRYDSYSLKDGTHETSGERLSPRITVGVTPFDTPSLSGLQFYGTYAEGYRSPSLTETLISGNHPAGVTFPFLPNPNLKPEAGKTVEFGVNYKQNDILEAGDALRIKAAYFNNNVDDYIEGTSFGASFTNPASACPVDWDQLMNNPGYIPICYQYQNFAKAKINGFEFESVYDAGWGYAGLSASITNGHTISYAGVRADLATIPSSQVTAQLGLRFLEDKLTVGGEVQYNGKPKGNAVATDYTLVNAFASYQATDNLKVDFRADNLFDVKYANPLNGSTTVAVYEPGITLKLAATMRFGG</sequence>
<dbReference type="Gene3D" id="2.170.130.10">
    <property type="entry name" value="TonB-dependent receptor, plug domain"/>
    <property type="match status" value="1"/>
</dbReference>
<dbReference type="InterPro" id="IPR036942">
    <property type="entry name" value="Beta-barrel_TonB_sf"/>
</dbReference>
<dbReference type="GO" id="GO:0015232">
    <property type="term" value="F:heme transmembrane transporter activity"/>
    <property type="evidence" value="ECO:0007669"/>
    <property type="project" value="InterPro"/>
</dbReference>
<dbReference type="SUPFAM" id="SSF56935">
    <property type="entry name" value="Porins"/>
    <property type="match status" value="1"/>
</dbReference>
<keyword evidence="6" id="KW-0732">Signal</keyword>
<dbReference type="AlphaFoldDB" id="A0AA91F6U3"/>
<evidence type="ECO:0000256" key="11">
    <source>
        <dbReference type="PROSITE-ProRule" id="PRU01360"/>
    </source>
</evidence>
<dbReference type="GO" id="GO:0009279">
    <property type="term" value="C:cell outer membrane"/>
    <property type="evidence" value="ECO:0007669"/>
    <property type="project" value="UniProtKB-SubCell"/>
</dbReference>
<evidence type="ECO:0000256" key="3">
    <source>
        <dbReference type="ARBA" id="ARBA00022448"/>
    </source>
</evidence>
<dbReference type="InterPro" id="IPR039426">
    <property type="entry name" value="TonB-dep_rcpt-like"/>
</dbReference>
<evidence type="ECO:0000256" key="9">
    <source>
        <dbReference type="ARBA" id="ARBA00023170"/>
    </source>
</evidence>
<keyword evidence="3 11" id="KW-0813">Transport</keyword>
<dbReference type="GO" id="GO:0044718">
    <property type="term" value="P:siderophore transmembrane transport"/>
    <property type="evidence" value="ECO:0007669"/>
    <property type="project" value="TreeGrafter"/>
</dbReference>
<evidence type="ECO:0000256" key="12">
    <source>
        <dbReference type="RuleBase" id="RU003357"/>
    </source>
</evidence>
<dbReference type="InterPro" id="IPR012910">
    <property type="entry name" value="Plug_dom"/>
</dbReference>
<dbReference type="Gene3D" id="2.40.170.20">
    <property type="entry name" value="TonB-dependent receptor, beta-barrel domain"/>
    <property type="match status" value="1"/>
</dbReference>
<organism evidence="16 17">
    <name type="scientific">Rhizobium loti</name>
    <name type="common">Mesorhizobium loti</name>
    <dbReference type="NCBI Taxonomy" id="381"/>
    <lineage>
        <taxon>Bacteria</taxon>
        <taxon>Pseudomonadati</taxon>
        <taxon>Pseudomonadota</taxon>
        <taxon>Alphaproteobacteria</taxon>
        <taxon>Hyphomicrobiales</taxon>
        <taxon>Phyllobacteriaceae</taxon>
        <taxon>Mesorhizobium</taxon>
    </lineage>
</organism>
<accession>A0AA91F6U3</accession>
<feature type="domain" description="TonB-dependent receptor-like beta-barrel" evidence="14">
    <location>
        <begin position="296"/>
        <end position="723"/>
    </location>
</feature>
<dbReference type="Pfam" id="PF07715">
    <property type="entry name" value="Plug"/>
    <property type="match status" value="1"/>
</dbReference>
<keyword evidence="10 11" id="KW-0998">Cell outer membrane</keyword>
<keyword evidence="4 11" id="KW-1134">Transmembrane beta strand</keyword>
<comment type="subcellular location">
    <subcellularLocation>
        <location evidence="1 11">Cell outer membrane</location>
        <topology evidence="1 11">Multi-pass membrane protein</topology>
    </subcellularLocation>
</comment>
<dbReference type="PROSITE" id="PS52016">
    <property type="entry name" value="TONB_DEPENDENT_REC_3"/>
    <property type="match status" value="1"/>
</dbReference>
<evidence type="ECO:0000256" key="6">
    <source>
        <dbReference type="ARBA" id="ARBA00022729"/>
    </source>
</evidence>
<comment type="caution">
    <text evidence="16">The sequence shown here is derived from an EMBL/GenBank/DDBJ whole genome shotgun (WGS) entry which is preliminary data.</text>
</comment>
<dbReference type="NCBIfam" id="TIGR01786">
    <property type="entry name" value="TonB-hemlactrns"/>
    <property type="match status" value="1"/>
</dbReference>
<name>A0AA91F6U3_RHILI</name>
<keyword evidence="9" id="KW-0675">Receptor</keyword>
<comment type="similarity">
    <text evidence="2 11 12">Belongs to the TonB-dependent receptor family.</text>
</comment>
<evidence type="ECO:0000256" key="8">
    <source>
        <dbReference type="ARBA" id="ARBA00023136"/>
    </source>
</evidence>
<protein>
    <submittedName>
        <fullName evidence="16">Ligand-gated channel</fullName>
    </submittedName>
</protein>